<organism evidence="1 2">
    <name type="scientific">Candidatus Enterococcus murrayae</name>
    <dbReference type="NCBI Taxonomy" id="2815321"/>
    <lineage>
        <taxon>Bacteria</taxon>
        <taxon>Bacillati</taxon>
        <taxon>Bacillota</taxon>
        <taxon>Bacilli</taxon>
        <taxon>Lactobacillales</taxon>
        <taxon>Enterococcaceae</taxon>
        <taxon>Enterococcus</taxon>
    </lineage>
</organism>
<gene>
    <name evidence="1" type="ORF">JZO85_06645</name>
</gene>
<sequence length="589" mass="67657">MERYLKLDSSSYFFKVDKLLSKRQISQIAGEVSQNKTGNFRHNVKGEKKKIGEKEIRYSFFVFELQKEPTFLVNSPLKENSYGYLLMIEYNGYLIINSKYITGLQRALESIVERVEYENLSGFLITDGTVFKRFSMKNTNISSYNSSIRKRTVEANNLADSFSPLSASKQLVGSYKIKNEDGINYTVSLTTSKVAEPGKKVMFTEFCIWAISIVDKLKSYLPSDNYMQSFAHPVDKSKLKDLDPATVLVDFSGLIECFHGCDSVTYTNDEKSILEIDKEKISRIFMKDDCQSFDLSHESSRANYYKVNNPHINDVYVKKNKKSLKIISEKLRKLKFHFEDETISFLDIINESGQMLINFSDIEYAYTENELFYDHQMERATQSFLSIFHPYADLMNTTSEKGKVDMNSVKFEDNSLFSFIENTFSNEDYLICDDLGHEVADYISVTENETVSFYHAKSDHTRKLSASAFHVVVSQALKNLGSIVNVEKMDLNNKRNIWGNFYGKTKINRLTTSVGGDISNAIEMLRTTAYASSSTKRVWLVVDFISKKDLVDQFDRGPNKRTVQIIWLLSSFVNDCREMGVQPRIACKP</sequence>
<dbReference type="RefSeq" id="WP_207107723.1">
    <property type="nucleotide sequence ID" value="NZ_JAFLVR010000013.1"/>
</dbReference>
<proteinExistence type="predicted"/>
<comment type="caution">
    <text evidence="1">The sequence shown here is derived from an EMBL/GenBank/DDBJ whole genome shotgun (WGS) entry which is preliminary data.</text>
</comment>
<evidence type="ECO:0000313" key="2">
    <source>
        <dbReference type="Proteomes" id="UP000664495"/>
    </source>
</evidence>
<reference evidence="1 2" key="1">
    <citation type="submission" date="2021-03" db="EMBL/GenBank/DDBJ databases">
        <title>Enterococcal diversity collection.</title>
        <authorList>
            <person name="Gilmore M.S."/>
            <person name="Schwartzman J."/>
            <person name="Van Tyne D."/>
            <person name="Martin M."/>
            <person name="Earl A.M."/>
            <person name="Manson A.L."/>
            <person name="Straub T."/>
            <person name="Salamzade R."/>
            <person name="Saavedra J."/>
            <person name="Lebreton F."/>
            <person name="Prichula J."/>
            <person name="Schaufler K."/>
            <person name="Gaca A."/>
            <person name="Sgardioli B."/>
            <person name="Wagenaar J."/>
            <person name="Strong T."/>
        </authorList>
    </citation>
    <scope>NUCLEOTIDE SEQUENCE [LARGE SCALE GENOMIC DNA]</scope>
    <source>
        <strain evidence="1 2">MJM16</strain>
    </source>
</reference>
<protein>
    <recommendedName>
        <fullName evidence="3">Sporadically distributed protein, TIGR04141 family</fullName>
    </recommendedName>
</protein>
<evidence type="ECO:0000313" key="1">
    <source>
        <dbReference type="EMBL" id="MBO0451942.1"/>
    </source>
</evidence>
<dbReference type="EMBL" id="JAFLVR010000013">
    <property type="protein sequence ID" value="MBO0451942.1"/>
    <property type="molecule type" value="Genomic_DNA"/>
</dbReference>
<dbReference type="Proteomes" id="UP000664495">
    <property type="component" value="Unassembled WGS sequence"/>
</dbReference>
<keyword evidence="2" id="KW-1185">Reference proteome</keyword>
<evidence type="ECO:0008006" key="3">
    <source>
        <dbReference type="Google" id="ProtNLM"/>
    </source>
</evidence>
<accession>A0ABS3HES5</accession>
<name>A0ABS3HES5_9ENTE</name>